<proteinExistence type="predicted"/>
<protein>
    <submittedName>
        <fullName evidence="1">Uncharacterized protein</fullName>
    </submittedName>
</protein>
<dbReference type="AlphaFoldDB" id="A0ABC9TG20"/>
<name>A0ABC9TG20_LACPA</name>
<dbReference type="Proteomes" id="UP000014310">
    <property type="component" value="Unassembled WGS sequence"/>
</dbReference>
<comment type="caution">
    <text evidence="1">The sequence shown here is derived from an EMBL/GenBank/DDBJ whole genome shotgun (WGS) entry which is preliminary data.</text>
</comment>
<organism evidence="1 2">
    <name type="scientific">Lacticaseibacillus paracasei subsp. paracasei Lpp49</name>
    <dbReference type="NCBI Taxonomy" id="1256213"/>
    <lineage>
        <taxon>Bacteria</taxon>
        <taxon>Bacillati</taxon>
        <taxon>Bacillota</taxon>
        <taxon>Bacilli</taxon>
        <taxon>Lactobacillales</taxon>
        <taxon>Lactobacillaceae</taxon>
        <taxon>Lacticaseibacillus</taxon>
    </lineage>
</organism>
<evidence type="ECO:0000313" key="1">
    <source>
        <dbReference type="EMBL" id="EPC92664.1"/>
    </source>
</evidence>
<dbReference type="EMBL" id="ANKJ01000001">
    <property type="protein sequence ID" value="EPC92664.1"/>
    <property type="molecule type" value="Genomic_DNA"/>
</dbReference>
<gene>
    <name evidence="1" type="ORF">Lpp49_00425</name>
</gene>
<reference evidence="1 2" key="1">
    <citation type="journal article" date="2013" name="PLoS ONE">
        <title>Lactobacillus paracasei comparative genomics: towards species pan-genome definition and exploitation of diversity.</title>
        <authorList>
            <person name="Smokvina T."/>
            <person name="Wels M."/>
            <person name="Polka J."/>
            <person name="Chervaux C."/>
            <person name="Brisse S."/>
            <person name="Boekhorst J."/>
            <person name="van Hylckama Vlieg J.E."/>
            <person name="Siezen R.J."/>
        </authorList>
    </citation>
    <scope>NUCLEOTIDE SEQUENCE [LARGE SCALE GENOMIC DNA]</scope>
    <source>
        <strain evidence="1 2">Lpp49</strain>
    </source>
</reference>
<accession>A0ABC9TG20</accession>
<evidence type="ECO:0000313" key="2">
    <source>
        <dbReference type="Proteomes" id="UP000014310"/>
    </source>
</evidence>
<sequence length="76" mass="8336">MIVAASLTTIEMIRINPIKTLDVVCDLFPVKEIVTILVVYMISGVIEKITAYARANSIVILNENNERQLMGSTALG</sequence>